<name>A0ABM0MZ22_SACKO</name>
<dbReference type="RefSeq" id="XP_006825263.1">
    <property type="nucleotide sequence ID" value="XM_006825200.1"/>
</dbReference>
<feature type="non-terminal residue" evidence="3">
    <location>
        <position position="1"/>
    </location>
</feature>
<evidence type="ECO:0000313" key="3">
    <source>
        <dbReference type="RefSeq" id="XP_006825263.1"/>
    </source>
</evidence>
<accession>A0ABM0MZ22</accession>
<dbReference type="Pfam" id="PF25298">
    <property type="entry name" value="Baculo_FP_2nd"/>
    <property type="match status" value="1"/>
</dbReference>
<protein>
    <submittedName>
        <fullName evidence="3">Uncharacterized protein LOC102800581</fullName>
    </submittedName>
</protein>
<dbReference type="PANTHER" id="PTHR21301">
    <property type="entry name" value="REVERSE TRANSCRIPTASE"/>
    <property type="match status" value="1"/>
</dbReference>
<dbReference type="InterPro" id="IPR057251">
    <property type="entry name" value="FP_C"/>
</dbReference>
<dbReference type="GeneID" id="102800581"/>
<proteinExistence type="predicted"/>
<dbReference type="Proteomes" id="UP000694865">
    <property type="component" value="Unplaced"/>
</dbReference>
<sequence length="324" mass="37635">VKRDADSFFRRLRLKEYHAQDADRDRDEASQDMDTIHNARLFGAPPSVSYWTPPPGRNDTLDHYISVCRREIHTIKFNNQKWQNSNITRQERDALNSLKSRRDEIVIKPADKGGAVVVWRRDLYLVEAERQLSDTDSYRALDVDLTNEIQREIGDVVNGYIAKGDLPIEAKNLIVRRPRTSVFYLLPKIHKVNNPGRPIVSACNCPTEHIARYLDSMLRPIIVRFTTRRVRDSVFKNRKKLADVNSSNIGYRAANVIYINENLTPMAKSLLTKVNIKRKHFKWKFMWTHNGRILIKKDELSPVVHIADEEALLRYANVTIVMCT</sequence>
<feature type="domain" description="FP protein C-terminal" evidence="1">
    <location>
        <begin position="264"/>
        <end position="312"/>
    </location>
</feature>
<keyword evidence="2" id="KW-1185">Reference proteome</keyword>
<evidence type="ECO:0000259" key="1">
    <source>
        <dbReference type="Pfam" id="PF25298"/>
    </source>
</evidence>
<evidence type="ECO:0000313" key="2">
    <source>
        <dbReference type="Proteomes" id="UP000694865"/>
    </source>
</evidence>
<gene>
    <name evidence="3" type="primary">LOC102800581</name>
</gene>
<organism evidence="2 3">
    <name type="scientific">Saccoglossus kowalevskii</name>
    <name type="common">Acorn worm</name>
    <dbReference type="NCBI Taxonomy" id="10224"/>
    <lineage>
        <taxon>Eukaryota</taxon>
        <taxon>Metazoa</taxon>
        <taxon>Hemichordata</taxon>
        <taxon>Enteropneusta</taxon>
        <taxon>Harrimaniidae</taxon>
        <taxon>Saccoglossus</taxon>
    </lineage>
</organism>
<reference evidence="3" key="1">
    <citation type="submission" date="2025-08" db="UniProtKB">
        <authorList>
            <consortium name="RefSeq"/>
        </authorList>
    </citation>
    <scope>IDENTIFICATION</scope>
    <source>
        <tissue evidence="3">Testes</tissue>
    </source>
</reference>
<dbReference type="PANTHER" id="PTHR21301:SF10">
    <property type="entry name" value="REVERSE TRANSCRIPTASE DOMAIN-CONTAINING PROTEIN"/>
    <property type="match status" value="1"/>
</dbReference>